<sequence length="441" mass="50525">MPRIVFHHIDKCAGTSLLKYLQNFFPSDECIYLEEHTDWMGAGDIELDPNRLARARFIHVPFSSRIWPDHISNAATLCFLRDPLDRLVSNWWMVHRWTDEEAAAFPDGELIRDLARNNPALFFSSNHPQCQYLNWNRISRHLACAPHEYREAWRAGSLDSKDFRAFVRQRAEKTLRSLSFIGFKEDFGRSLSALQLWLALPLDRPQPLNIHASDQQKPNLSEEAIAAANRMIDIDQEIVAIARELYDEQMARFQATYGVDFASAVEDNYRKALIRPAGWTVVDMSQPLNGTGWHCREQNDRKFSRWIGPTPTATIDIPFRKDRDILVRFRVTNILSTRQVDELTLKVDDYAAPLHRWSESTFVVVFDALIPQQELNQANDILRLTIDCAETITMDTSNDGRQLGLEICEIEVGPSDAFILQSPGTPANARGLRGISTSRND</sequence>
<dbReference type="Proteomes" id="UP000231901">
    <property type="component" value="Chromosome"/>
</dbReference>
<dbReference type="RefSeq" id="WP_100848673.1">
    <property type="nucleotide sequence ID" value="NZ_BMJF01000014.1"/>
</dbReference>
<gene>
    <name evidence="1" type="ORF">CVE23_00715</name>
</gene>
<evidence type="ECO:0000313" key="1">
    <source>
        <dbReference type="EMBL" id="ATZ92631.1"/>
    </source>
</evidence>
<dbReference type="EMBL" id="CP025003">
    <property type="protein sequence ID" value="ATZ92631.1"/>
    <property type="molecule type" value="Genomic_DNA"/>
</dbReference>
<dbReference type="KEGG" id="dfn:CVE23_00715"/>
<name>A0A2K8QGN7_9GAMM</name>
<dbReference type="AlphaFoldDB" id="A0A2K8QGN7"/>
<protein>
    <recommendedName>
        <fullName evidence="3">Sulfotransferase family protein</fullName>
    </recommendedName>
</protein>
<dbReference type="InterPro" id="IPR027417">
    <property type="entry name" value="P-loop_NTPase"/>
</dbReference>
<dbReference type="Gene3D" id="3.40.50.300">
    <property type="entry name" value="P-loop containing nucleotide triphosphate hydrolases"/>
    <property type="match status" value="1"/>
</dbReference>
<dbReference type="GeneID" id="66562863"/>
<evidence type="ECO:0000313" key="2">
    <source>
        <dbReference type="Proteomes" id="UP000231901"/>
    </source>
</evidence>
<reference evidence="2" key="1">
    <citation type="journal article" date="2018" name="Genome Announc.">
        <title>Complete genome sequence of a Dickeya fangzhongdai type strain causing bleeding canker of pear tree trunks.</title>
        <authorList>
            <person name="Zhao Y."/>
            <person name="Tian Y."/>
            <person name="Li X."/>
            <person name="Hu B."/>
        </authorList>
    </citation>
    <scope>NUCLEOTIDE SEQUENCE [LARGE SCALE GENOMIC DNA]</scope>
    <source>
        <strain evidence="2">DSM 101947</strain>
    </source>
</reference>
<evidence type="ECO:0008006" key="3">
    <source>
        <dbReference type="Google" id="ProtNLM"/>
    </source>
</evidence>
<accession>A0A2K8QGN7</accession>
<dbReference type="GO" id="GO:0016020">
    <property type="term" value="C:membrane"/>
    <property type="evidence" value="ECO:0007669"/>
    <property type="project" value="InterPro"/>
</dbReference>
<dbReference type="SUPFAM" id="SSF52540">
    <property type="entry name" value="P-loop containing nucleoside triphosphate hydrolases"/>
    <property type="match status" value="1"/>
</dbReference>
<dbReference type="InterPro" id="IPR005331">
    <property type="entry name" value="Sulfotransferase"/>
</dbReference>
<organism evidence="1 2">
    <name type="scientific">Dickeya fangzhongdai</name>
    <dbReference type="NCBI Taxonomy" id="1778540"/>
    <lineage>
        <taxon>Bacteria</taxon>
        <taxon>Pseudomonadati</taxon>
        <taxon>Pseudomonadota</taxon>
        <taxon>Gammaproteobacteria</taxon>
        <taxon>Enterobacterales</taxon>
        <taxon>Pectobacteriaceae</taxon>
        <taxon>Dickeya</taxon>
    </lineage>
</organism>
<keyword evidence="2" id="KW-1185">Reference proteome</keyword>
<dbReference type="GO" id="GO:0008146">
    <property type="term" value="F:sulfotransferase activity"/>
    <property type="evidence" value="ECO:0007669"/>
    <property type="project" value="InterPro"/>
</dbReference>
<dbReference type="Pfam" id="PF03567">
    <property type="entry name" value="Sulfotransfer_2"/>
    <property type="match status" value="1"/>
</dbReference>
<proteinExistence type="predicted"/>